<organism evidence="1 2">
    <name type="scientific">Diploptera punctata</name>
    <name type="common">Pacific beetle cockroach</name>
    <dbReference type="NCBI Taxonomy" id="6984"/>
    <lineage>
        <taxon>Eukaryota</taxon>
        <taxon>Metazoa</taxon>
        <taxon>Ecdysozoa</taxon>
        <taxon>Arthropoda</taxon>
        <taxon>Hexapoda</taxon>
        <taxon>Insecta</taxon>
        <taxon>Pterygota</taxon>
        <taxon>Neoptera</taxon>
        <taxon>Polyneoptera</taxon>
        <taxon>Dictyoptera</taxon>
        <taxon>Blattodea</taxon>
        <taxon>Blaberoidea</taxon>
        <taxon>Blaberidae</taxon>
        <taxon>Diplopterinae</taxon>
        <taxon>Diploptera</taxon>
    </lineage>
</organism>
<sequence length="73" mass="8221">IPIFFMLFPRESRKMFWDVFFSSATGGSRYSSGCSLGSRGKCCGTVSRYSSDFTLGSRGKYSGTFFPRDSRKM</sequence>
<dbReference type="Proteomes" id="UP001233999">
    <property type="component" value="Unassembled WGS sequence"/>
</dbReference>
<feature type="non-terminal residue" evidence="1">
    <location>
        <position position="1"/>
    </location>
</feature>
<dbReference type="AlphaFoldDB" id="A0AAD8ER61"/>
<accession>A0AAD8ER61</accession>
<gene>
    <name evidence="1" type="ORF">L9F63_010496</name>
</gene>
<protein>
    <submittedName>
        <fullName evidence="1">Uncharacterized protein</fullName>
    </submittedName>
</protein>
<name>A0AAD8ER61_DIPPU</name>
<proteinExistence type="predicted"/>
<evidence type="ECO:0000313" key="1">
    <source>
        <dbReference type="EMBL" id="KAJ9599039.1"/>
    </source>
</evidence>
<reference evidence="1" key="2">
    <citation type="submission" date="2023-05" db="EMBL/GenBank/DDBJ databases">
        <authorList>
            <person name="Fouks B."/>
        </authorList>
    </citation>
    <scope>NUCLEOTIDE SEQUENCE</scope>
    <source>
        <strain evidence="1">Stay&amp;Tobe</strain>
        <tissue evidence="1">Testes</tissue>
    </source>
</reference>
<dbReference type="EMBL" id="JASPKZ010000839">
    <property type="protein sequence ID" value="KAJ9599039.1"/>
    <property type="molecule type" value="Genomic_DNA"/>
</dbReference>
<keyword evidence="2" id="KW-1185">Reference proteome</keyword>
<feature type="non-terminal residue" evidence="1">
    <location>
        <position position="73"/>
    </location>
</feature>
<comment type="caution">
    <text evidence="1">The sequence shown here is derived from an EMBL/GenBank/DDBJ whole genome shotgun (WGS) entry which is preliminary data.</text>
</comment>
<reference evidence="1" key="1">
    <citation type="journal article" date="2023" name="IScience">
        <title>Live-bearing cockroach genome reveals convergent evolutionary mechanisms linked to viviparity in insects and beyond.</title>
        <authorList>
            <person name="Fouks B."/>
            <person name="Harrison M.C."/>
            <person name="Mikhailova A.A."/>
            <person name="Marchal E."/>
            <person name="English S."/>
            <person name="Carruthers M."/>
            <person name="Jennings E.C."/>
            <person name="Chiamaka E.L."/>
            <person name="Frigard R.A."/>
            <person name="Pippel M."/>
            <person name="Attardo G.M."/>
            <person name="Benoit J.B."/>
            <person name="Bornberg-Bauer E."/>
            <person name="Tobe S.S."/>
        </authorList>
    </citation>
    <scope>NUCLEOTIDE SEQUENCE</scope>
    <source>
        <strain evidence="1">Stay&amp;Tobe</strain>
    </source>
</reference>
<evidence type="ECO:0000313" key="2">
    <source>
        <dbReference type="Proteomes" id="UP001233999"/>
    </source>
</evidence>